<proteinExistence type="predicted"/>
<sequence>YHNASRADTFGQSAVKPVRYLLDGKRKIEAQCLDSEIAEVIRQRKYDRIDVWLE</sequence>
<protein>
    <submittedName>
        <fullName evidence="1">Uncharacterized protein</fullName>
    </submittedName>
</protein>
<gene>
    <name evidence="1" type="ORF">S01H1_53150</name>
</gene>
<dbReference type="EMBL" id="BARS01034402">
    <property type="protein sequence ID" value="GAG21843.1"/>
    <property type="molecule type" value="Genomic_DNA"/>
</dbReference>
<reference evidence="1" key="1">
    <citation type="journal article" date="2014" name="Front. Microbiol.">
        <title>High frequency of phylogenetically diverse reductive dehalogenase-homologous genes in deep subseafloor sedimentary metagenomes.</title>
        <authorList>
            <person name="Kawai M."/>
            <person name="Futagami T."/>
            <person name="Toyoda A."/>
            <person name="Takaki Y."/>
            <person name="Nishi S."/>
            <person name="Hori S."/>
            <person name="Arai W."/>
            <person name="Tsubouchi T."/>
            <person name="Morono Y."/>
            <person name="Uchiyama I."/>
            <person name="Ito T."/>
            <person name="Fujiyama A."/>
            <person name="Inagaki F."/>
            <person name="Takami H."/>
        </authorList>
    </citation>
    <scope>NUCLEOTIDE SEQUENCE</scope>
    <source>
        <strain evidence="1">Expedition CK06-06</strain>
    </source>
</reference>
<evidence type="ECO:0000313" key="1">
    <source>
        <dbReference type="EMBL" id="GAG21843.1"/>
    </source>
</evidence>
<organism evidence="1">
    <name type="scientific">marine sediment metagenome</name>
    <dbReference type="NCBI Taxonomy" id="412755"/>
    <lineage>
        <taxon>unclassified sequences</taxon>
        <taxon>metagenomes</taxon>
        <taxon>ecological metagenomes</taxon>
    </lineage>
</organism>
<name>X0WB82_9ZZZZ</name>
<feature type="non-terminal residue" evidence="1">
    <location>
        <position position="1"/>
    </location>
</feature>
<accession>X0WB82</accession>
<dbReference type="AlphaFoldDB" id="X0WB82"/>
<comment type="caution">
    <text evidence="1">The sequence shown here is derived from an EMBL/GenBank/DDBJ whole genome shotgun (WGS) entry which is preliminary data.</text>
</comment>